<evidence type="ECO:0000313" key="3">
    <source>
        <dbReference type="Proteomes" id="UP000016160"/>
    </source>
</evidence>
<keyword evidence="3" id="KW-1185">Reference proteome</keyword>
<keyword evidence="1" id="KW-1133">Transmembrane helix</keyword>
<gene>
    <name evidence="2" type="ORF">BN863_17820</name>
</gene>
<dbReference type="Proteomes" id="UP000016160">
    <property type="component" value="Chromosome"/>
</dbReference>
<dbReference type="EMBL" id="HG315671">
    <property type="protein sequence ID" value="CDF79494.1"/>
    <property type="molecule type" value="Genomic_DNA"/>
</dbReference>
<protein>
    <submittedName>
        <fullName evidence="2">Uncharacterized protein</fullName>
    </submittedName>
</protein>
<dbReference type="PATRIC" id="fig|1347342.6.peg.1787"/>
<evidence type="ECO:0000313" key="2">
    <source>
        <dbReference type="EMBL" id="CDF79494.1"/>
    </source>
</evidence>
<feature type="transmembrane region" description="Helical" evidence="1">
    <location>
        <begin position="25"/>
        <end position="45"/>
    </location>
</feature>
<sequence length="169" mass="20273">VFVTSDFPSENPRKQTRNYSYTRPLALIMKKTLFILILGLTFYNCKKELKNQNEKVEIKAEKSETKKELKFSLYNSTEFELRNITVGLPYTSLTYDKLEKQSQTEWTNVKSAYHYGFVRFYDIKNRKYYIQPIDYVGETPFEKGELKFLIKDIDSINQRFELDFEYKNN</sequence>
<dbReference type="STRING" id="1347342.BN863_17820"/>
<evidence type="ECO:0000256" key="1">
    <source>
        <dbReference type="SAM" id="Phobius"/>
    </source>
</evidence>
<reference evidence="2 3" key="1">
    <citation type="journal article" date="2013" name="Appl. Environ. Microbiol.">
        <title>The genome of the alga-associated marine flavobacterium Formosa agariphila KMM 3901T reveals a broad potential for degradation of algal polysaccharides.</title>
        <authorList>
            <person name="Mann A.J."/>
            <person name="Hahnke R.L."/>
            <person name="Huang S."/>
            <person name="Werner J."/>
            <person name="Xing P."/>
            <person name="Barbeyron T."/>
            <person name="Huettel B."/>
            <person name="Stueber K."/>
            <person name="Reinhardt R."/>
            <person name="Harder J."/>
            <person name="Gloeckner F.O."/>
            <person name="Amann R.I."/>
            <person name="Teeling H."/>
        </authorList>
    </citation>
    <scope>NUCLEOTIDE SEQUENCE [LARGE SCALE GENOMIC DNA]</scope>
    <source>
        <strain evidence="3">DSM 15362 / KCTC 12365 / LMG 23005 / KMM 3901</strain>
    </source>
</reference>
<keyword evidence="1" id="KW-0472">Membrane</keyword>
<dbReference type="HOGENOM" id="CLU_1581865_0_0_10"/>
<keyword evidence="1" id="KW-0812">Transmembrane</keyword>
<organism evidence="2 3">
    <name type="scientific">Formosa agariphila (strain DSM 15362 / KCTC 12365 / LMG 23005 / KMM 3901 / M-2Alg 35-1)</name>
    <dbReference type="NCBI Taxonomy" id="1347342"/>
    <lineage>
        <taxon>Bacteria</taxon>
        <taxon>Pseudomonadati</taxon>
        <taxon>Bacteroidota</taxon>
        <taxon>Flavobacteriia</taxon>
        <taxon>Flavobacteriales</taxon>
        <taxon>Flavobacteriaceae</taxon>
        <taxon>Formosa</taxon>
    </lineage>
</organism>
<dbReference type="AlphaFoldDB" id="T2KNC4"/>
<accession>T2KNC4</accession>
<proteinExistence type="predicted"/>
<name>T2KNC4_FORAG</name>
<feature type="non-terminal residue" evidence="2">
    <location>
        <position position="1"/>
    </location>
</feature>